<accession>A0ABW3JWR4</accession>
<protein>
    <submittedName>
        <fullName evidence="1">Uncharacterized protein</fullName>
    </submittedName>
</protein>
<reference evidence="2" key="1">
    <citation type="journal article" date="2019" name="Int. J. Syst. Evol. Microbiol.">
        <title>The Global Catalogue of Microorganisms (GCM) 10K type strain sequencing project: providing services to taxonomists for standard genome sequencing and annotation.</title>
        <authorList>
            <consortium name="The Broad Institute Genomics Platform"/>
            <consortium name="The Broad Institute Genome Sequencing Center for Infectious Disease"/>
            <person name="Wu L."/>
            <person name="Ma J."/>
        </authorList>
    </citation>
    <scope>NUCLEOTIDE SEQUENCE [LARGE SCALE GENOMIC DNA]</scope>
    <source>
        <strain evidence="2">CCUG 58938</strain>
    </source>
</reference>
<evidence type="ECO:0000313" key="1">
    <source>
        <dbReference type="EMBL" id="MFD0998314.1"/>
    </source>
</evidence>
<sequence>MHTLWTGTLEFGLVNIPFKIGSVSFSPGADSPALAKGNIIRIEDFLLKDEVHLPSPSSDTTFQIQPEDTGLHAFDIFRHGLIRNNKVAFGTFNALDNNRACWLHATDTTVWFHLGDEVRDAEQLNRYINFRKRIKQKQLPKKTFNSTVRQLLAGQIRIF</sequence>
<gene>
    <name evidence="1" type="ORF">ACFQ21_03310</name>
</gene>
<dbReference type="RefSeq" id="WP_377574810.1">
    <property type="nucleotide sequence ID" value="NZ_JBHTKA010000001.1"/>
</dbReference>
<organism evidence="1 2">
    <name type="scientific">Ohtaekwangia kribbensis</name>
    <dbReference type="NCBI Taxonomy" id="688913"/>
    <lineage>
        <taxon>Bacteria</taxon>
        <taxon>Pseudomonadati</taxon>
        <taxon>Bacteroidota</taxon>
        <taxon>Cytophagia</taxon>
        <taxon>Cytophagales</taxon>
        <taxon>Fulvivirgaceae</taxon>
        <taxon>Ohtaekwangia</taxon>
    </lineage>
</organism>
<proteinExistence type="predicted"/>
<name>A0ABW3JWR4_9BACT</name>
<keyword evidence="2" id="KW-1185">Reference proteome</keyword>
<evidence type="ECO:0000313" key="2">
    <source>
        <dbReference type="Proteomes" id="UP001597112"/>
    </source>
</evidence>
<dbReference type="Proteomes" id="UP001597112">
    <property type="component" value="Unassembled WGS sequence"/>
</dbReference>
<comment type="caution">
    <text evidence="1">The sequence shown here is derived from an EMBL/GenBank/DDBJ whole genome shotgun (WGS) entry which is preliminary data.</text>
</comment>
<dbReference type="EMBL" id="JBHTKA010000001">
    <property type="protein sequence ID" value="MFD0998314.1"/>
    <property type="molecule type" value="Genomic_DNA"/>
</dbReference>